<protein>
    <submittedName>
        <fullName evidence="1">Uncharacterized protein</fullName>
    </submittedName>
</protein>
<dbReference type="EMBL" id="CCXY01000035">
    <property type="protein sequence ID" value="CEG11209.1"/>
    <property type="molecule type" value="Genomic_DNA"/>
</dbReference>
<reference evidence="1" key="1">
    <citation type="submission" date="2014-09" db="EMBL/GenBank/DDBJ databases">
        <authorList>
            <person name="Probst J Alexander"/>
        </authorList>
    </citation>
    <scope>NUCLEOTIDE SEQUENCE</scope>
</reference>
<organism evidence="1">
    <name type="scientific">groundwater metagenome</name>
    <dbReference type="NCBI Taxonomy" id="717931"/>
    <lineage>
        <taxon>unclassified sequences</taxon>
        <taxon>metagenomes</taxon>
        <taxon>ecological metagenomes</taxon>
    </lineage>
</organism>
<dbReference type="AlphaFoldDB" id="A0A098E6W3"/>
<name>A0A098E6W3_9ZZZZ</name>
<sequence length="59" mass="7025">MKKIPPERYVGIDKLKEISDVLDIEDNAIVRYEMIREYEATTQTAEEVSKKYEYSRTTH</sequence>
<accession>A0A098E6W3</accession>
<evidence type="ECO:0000313" key="1">
    <source>
        <dbReference type="EMBL" id="CEG11209.1"/>
    </source>
</evidence>
<proteinExistence type="predicted"/>
<gene>
    <name evidence="1" type="ORF">MSIBF_A130005</name>
</gene>